<dbReference type="Pfam" id="PF11120">
    <property type="entry name" value="CBP_BcsF"/>
    <property type="match status" value="1"/>
</dbReference>
<feature type="transmembrane region" description="Helical" evidence="1">
    <location>
        <begin position="175"/>
        <end position="194"/>
    </location>
</feature>
<evidence type="ECO:0000313" key="2">
    <source>
        <dbReference type="EMBL" id="SQD00730.1"/>
    </source>
</evidence>
<dbReference type="Proteomes" id="UP000250991">
    <property type="component" value="Unassembled WGS sequence"/>
</dbReference>
<reference evidence="2 3" key="1">
    <citation type="submission" date="2018-06" db="EMBL/GenBank/DDBJ databases">
        <authorList>
            <consortium name="Pathogen Informatics"/>
            <person name="Doyle S."/>
        </authorList>
    </citation>
    <scope>NUCLEOTIDE SEQUENCE [LARGE SCALE GENOMIC DNA]</scope>
    <source>
        <strain evidence="2 3">NCTC8009</strain>
    </source>
</reference>
<keyword evidence="1" id="KW-0472">Membrane</keyword>
<protein>
    <submittedName>
        <fullName evidence="2">Cellulose biosynthesis endoglucanase</fullName>
    </submittedName>
</protein>
<gene>
    <name evidence="2" type="primary">bcsG_2</name>
    <name evidence="2" type="ORF">NCTC8009_01138</name>
</gene>
<dbReference type="InterPro" id="IPR019995">
    <property type="entry name" value="Cellulose_BcsF/YhjT"/>
</dbReference>
<feature type="transmembrane region" description="Helical" evidence="1">
    <location>
        <begin position="201"/>
        <end position="224"/>
    </location>
</feature>
<evidence type="ECO:0000313" key="3">
    <source>
        <dbReference type="Proteomes" id="UP000250991"/>
    </source>
</evidence>
<evidence type="ECO:0000256" key="1">
    <source>
        <dbReference type="SAM" id="Phobius"/>
    </source>
</evidence>
<name>A0A2X3LL86_ECOLX</name>
<dbReference type="NCBIfam" id="TIGR03493">
    <property type="entry name" value="cellullose_BcsF"/>
    <property type="match status" value="1"/>
</dbReference>
<dbReference type="NCBIfam" id="TIGR03368">
    <property type="entry name" value="cellulose_yhjU"/>
    <property type="match status" value="1"/>
</dbReference>
<feature type="transmembrane region" description="Helical" evidence="1">
    <location>
        <begin position="6"/>
        <end position="25"/>
    </location>
</feature>
<dbReference type="AlphaFoldDB" id="A0A2X3LL86"/>
<keyword evidence="1" id="KW-0812">Transmembrane</keyword>
<dbReference type="STRING" id="585034.ECIAI1_3689"/>
<organism evidence="2 3">
    <name type="scientific">Escherichia coli</name>
    <dbReference type="NCBI Taxonomy" id="562"/>
    <lineage>
        <taxon>Bacteria</taxon>
        <taxon>Pseudomonadati</taxon>
        <taxon>Pseudomonadota</taxon>
        <taxon>Gammaproteobacteria</taxon>
        <taxon>Enterobacterales</taxon>
        <taxon>Enterobacteriaceae</taxon>
        <taxon>Escherichia</taxon>
    </lineage>
</organism>
<accession>A0A2X3LL86</accession>
<sequence length="394" mass="44088">MMTISDIIEIIVVCALIFFPLGYLARHSLRRIRDTLRLFFAKPRYVKPAGTLRRTEKARQPKNDSIYAKYRHAFFPLAILARPFRLELLFLVKFGLLWAGYLNFHPLLNLVFAAFLLMPIPRYSLHRLRHWIALPIGFALFWHDTWLPGPESIMSQGSQVAGFSTDYLIDLATRFINWQMIGAIFVLLVAWLFLSQWIRITVFVVAILLWLNVLTLAGPSFSLWPAGQPTTTVTTTGGNAAATVAATGGAPVVGDMPAQTAPPTTANLNAWLNNFYNAEAKRKSTFPSSLPADAQPFELLVINICSLSWSDIEAAGLMSHPLWSHFDIEFKNFNSATSYSGPAAIRLLRASCGQTSHTNLYQPANNDCYLFDNLSKLGFTQHLMMGHNGQFGGF</sequence>
<feature type="transmembrane region" description="Helical" evidence="1">
    <location>
        <begin position="130"/>
        <end position="147"/>
    </location>
</feature>
<dbReference type="Pfam" id="PF11658">
    <property type="entry name" value="CBP_BcsG"/>
    <property type="match status" value="1"/>
</dbReference>
<proteinExistence type="predicted"/>
<dbReference type="EMBL" id="UARW01000010">
    <property type="protein sequence ID" value="SQD00730.1"/>
    <property type="molecule type" value="Genomic_DNA"/>
</dbReference>
<keyword evidence="1" id="KW-1133">Transmembrane helix</keyword>
<dbReference type="InterPro" id="IPR017744">
    <property type="entry name" value="BcsG"/>
</dbReference>
<feature type="transmembrane region" description="Helical" evidence="1">
    <location>
        <begin position="98"/>
        <end position="118"/>
    </location>
</feature>